<dbReference type="Proteomes" id="UP000460132">
    <property type="component" value="Unassembled WGS sequence"/>
</dbReference>
<evidence type="ECO:0000313" key="3">
    <source>
        <dbReference type="EMBL" id="MYN52878.1"/>
    </source>
</evidence>
<organism evidence="3 4">
    <name type="scientific">Lactobacillus crispatus</name>
    <dbReference type="NCBI Taxonomy" id="47770"/>
    <lineage>
        <taxon>Bacteria</taxon>
        <taxon>Bacillati</taxon>
        <taxon>Bacillota</taxon>
        <taxon>Bacilli</taxon>
        <taxon>Lactobacillales</taxon>
        <taxon>Lactobacillaceae</taxon>
        <taxon>Lactobacillus</taxon>
    </lineage>
</organism>
<feature type="compositionally biased region" description="Basic and acidic residues" evidence="1">
    <location>
        <begin position="172"/>
        <end position="184"/>
    </location>
</feature>
<feature type="transmembrane region" description="Helical" evidence="2">
    <location>
        <begin position="20"/>
        <end position="39"/>
    </location>
</feature>
<dbReference type="EMBL" id="WWFF01000001">
    <property type="protein sequence ID" value="MYN52878.1"/>
    <property type="molecule type" value="Genomic_DNA"/>
</dbReference>
<keyword evidence="2" id="KW-1133">Transmembrane helix</keyword>
<feature type="region of interest" description="Disordered" evidence="1">
    <location>
        <begin position="159"/>
        <end position="197"/>
    </location>
</feature>
<evidence type="ECO:0000256" key="1">
    <source>
        <dbReference type="SAM" id="MobiDB-lite"/>
    </source>
</evidence>
<reference evidence="3 4" key="1">
    <citation type="submission" date="2020-01" db="EMBL/GenBank/DDBJ databases">
        <title>Vaginal microbiome of pregnant Indian women: Insights into the genome of dominants Lactobacillus species.</title>
        <authorList>
            <person name="Das B."/>
            <person name="Mehta O."/>
            <person name="Ghosh T.S."/>
            <person name="Kothidar A."/>
            <person name="Gowtham M.R."/>
            <person name="Mitra R."/>
            <person name="Kshetrapal P."/>
            <person name="Wadhwa N."/>
            <person name="Thiruvengadam R."/>
            <person name="Nair G.B."/>
            <person name="Bhatnagar S."/>
            <person name="Pore S."/>
        </authorList>
    </citation>
    <scope>NUCLEOTIDE SEQUENCE [LARGE SCALE GENOMIC DNA]</scope>
    <source>
        <strain evidence="3 4">Indica2</strain>
    </source>
</reference>
<sequence length="197" mass="22749">MKNTVKKLDPNKAYAKSQTLIIITLIFLALCVFSLYFLLPTIVLTLCNLFRPHLTLITFVDGKKYVVKASHSAWHNYRKENHISWFDQWDLNRITYIVGYNTKNNSSPAQVIKDTTENTKKEPSKAVKNLNSHTKPAIPRNIAPLPKLTLKIDTDDHVMDDKSTMYSQETEGSTKHDILEDSKRFSRNPKNNFDHNE</sequence>
<proteinExistence type="predicted"/>
<keyword evidence="2" id="KW-0812">Transmembrane</keyword>
<evidence type="ECO:0000256" key="2">
    <source>
        <dbReference type="SAM" id="Phobius"/>
    </source>
</evidence>
<comment type="caution">
    <text evidence="3">The sequence shown here is derived from an EMBL/GenBank/DDBJ whole genome shotgun (WGS) entry which is preliminary data.</text>
</comment>
<keyword evidence="2" id="KW-0472">Membrane</keyword>
<name>A0A7X4HMR9_9LACO</name>
<evidence type="ECO:0000313" key="4">
    <source>
        <dbReference type="Proteomes" id="UP000460132"/>
    </source>
</evidence>
<dbReference type="RefSeq" id="WP_160810910.1">
    <property type="nucleotide sequence ID" value="NZ_JAGSXU010000007.1"/>
</dbReference>
<dbReference type="AlphaFoldDB" id="A0A7X4HMR9"/>
<gene>
    <name evidence="3" type="ORF">GTK63_00795</name>
</gene>
<accession>A0A7X4HMR9</accession>
<protein>
    <submittedName>
        <fullName evidence="3">Uncharacterized protein</fullName>
    </submittedName>
</protein>